<dbReference type="InterPro" id="IPR036890">
    <property type="entry name" value="HATPase_C_sf"/>
</dbReference>
<keyword evidence="7 8" id="KW-1133">Transmembrane helix</keyword>
<dbReference type="Proteomes" id="UP001062165">
    <property type="component" value="Chromosome"/>
</dbReference>
<feature type="transmembrane region" description="Helical" evidence="8">
    <location>
        <begin position="12"/>
        <end position="36"/>
    </location>
</feature>
<dbReference type="InterPro" id="IPR005467">
    <property type="entry name" value="His_kinase_dom"/>
</dbReference>
<dbReference type="Gene3D" id="3.30.565.10">
    <property type="entry name" value="Histidine kinase-like ATPase, C-terminal domain"/>
    <property type="match status" value="1"/>
</dbReference>
<dbReference type="SUPFAM" id="SSF55874">
    <property type="entry name" value="ATPase domain of HSP90 chaperone/DNA topoisomerase II/histidine kinase"/>
    <property type="match status" value="1"/>
</dbReference>
<keyword evidence="5 8" id="KW-0812">Transmembrane</keyword>
<comment type="catalytic activity">
    <reaction evidence="1">
        <text>ATP + protein L-histidine = ADP + protein N-phospho-L-histidine.</text>
        <dbReference type="EC" id="2.7.13.3"/>
    </reaction>
</comment>
<evidence type="ECO:0000256" key="6">
    <source>
        <dbReference type="ARBA" id="ARBA00022777"/>
    </source>
</evidence>
<keyword evidence="4" id="KW-0808">Transferase</keyword>
<dbReference type="InterPro" id="IPR036097">
    <property type="entry name" value="HisK_dim/P_sf"/>
</dbReference>
<dbReference type="PROSITE" id="PS50109">
    <property type="entry name" value="HIS_KIN"/>
    <property type="match status" value="1"/>
</dbReference>
<dbReference type="EMBL" id="CP106735">
    <property type="protein sequence ID" value="UXX78688.1"/>
    <property type="molecule type" value="Genomic_DNA"/>
</dbReference>
<dbReference type="EC" id="2.7.13.3" evidence="2"/>
<proteinExistence type="predicted"/>
<evidence type="ECO:0000259" key="9">
    <source>
        <dbReference type="PROSITE" id="PS50109"/>
    </source>
</evidence>
<protein>
    <recommendedName>
        <fullName evidence="2">histidine kinase</fullName>
        <ecNumber evidence="2">2.7.13.3</ecNumber>
    </recommendedName>
</protein>
<dbReference type="SMART" id="SM00387">
    <property type="entry name" value="HATPase_c"/>
    <property type="match status" value="1"/>
</dbReference>
<sequence length="427" mass="48468">MTKLLNRPLKAFALFSMLILLISVPVYVLVIDYIWVSELDENNWLTLQHTKEKLKSRDFTADEIEKINQIWGELQPGVSITKIDESNTLQDSVYEVIRNNVYDEEDGEDRFRGLKSHLVINDQSYQINIETNVEESDETLLAVAVVTFLFFVLLIIGFIFLNRRIAAKSWKPFYQTLQSLQSFDLAIDKRIVLEETNIYEFRELNQALTRLVEGNVRAFQQQKSFTENASHELQTPIALLKSRLDLLLQQRGVTPEISDMISSVEAPLSRLSRINKNLLLLAKVENNQYQESEHVSMYSCLENSLALFEDYVAGKKLKVESSFDRAMMIDAHPFLLETLVNNLLSNAIRHTPIGGSIALTTGNGQLIVTNSGAAPLAADSLFKRFSAVSNEVVGSGLGLAIVQEIASKYNWSVEYSFREQHTFSVVF</sequence>
<dbReference type="PANTHER" id="PTHR45436:SF5">
    <property type="entry name" value="SENSOR HISTIDINE KINASE TRCS"/>
    <property type="match status" value="1"/>
</dbReference>
<evidence type="ECO:0000256" key="3">
    <source>
        <dbReference type="ARBA" id="ARBA00022553"/>
    </source>
</evidence>
<keyword evidence="8" id="KW-0472">Membrane</keyword>
<name>A0ABY6D0V1_9BACT</name>
<evidence type="ECO:0000313" key="11">
    <source>
        <dbReference type="Proteomes" id="UP001062165"/>
    </source>
</evidence>
<evidence type="ECO:0000256" key="8">
    <source>
        <dbReference type="SAM" id="Phobius"/>
    </source>
</evidence>
<dbReference type="SUPFAM" id="SSF47384">
    <property type="entry name" value="Homodimeric domain of signal transducing histidine kinase"/>
    <property type="match status" value="1"/>
</dbReference>
<evidence type="ECO:0000313" key="10">
    <source>
        <dbReference type="EMBL" id="UXX78688.1"/>
    </source>
</evidence>
<keyword evidence="3" id="KW-0597">Phosphoprotein</keyword>
<feature type="domain" description="Histidine kinase" evidence="9">
    <location>
        <begin position="228"/>
        <end position="427"/>
    </location>
</feature>
<dbReference type="SMART" id="SM00388">
    <property type="entry name" value="HisKA"/>
    <property type="match status" value="1"/>
</dbReference>
<dbReference type="InterPro" id="IPR003661">
    <property type="entry name" value="HisK_dim/P_dom"/>
</dbReference>
<dbReference type="InterPro" id="IPR050428">
    <property type="entry name" value="TCS_sensor_his_kinase"/>
</dbReference>
<feature type="transmembrane region" description="Helical" evidence="8">
    <location>
        <begin position="140"/>
        <end position="161"/>
    </location>
</feature>
<dbReference type="Gene3D" id="1.10.287.130">
    <property type="match status" value="1"/>
</dbReference>
<dbReference type="GO" id="GO:0016301">
    <property type="term" value="F:kinase activity"/>
    <property type="evidence" value="ECO:0007669"/>
    <property type="project" value="UniProtKB-KW"/>
</dbReference>
<gene>
    <name evidence="10" type="ORF">N7E81_15105</name>
</gene>
<evidence type="ECO:0000256" key="7">
    <source>
        <dbReference type="ARBA" id="ARBA00022989"/>
    </source>
</evidence>
<dbReference type="Pfam" id="PF00512">
    <property type="entry name" value="HisKA"/>
    <property type="match status" value="1"/>
</dbReference>
<organism evidence="10 11">
    <name type="scientific">Reichenbachiella carrageenanivorans</name>
    <dbReference type="NCBI Taxonomy" id="2979869"/>
    <lineage>
        <taxon>Bacteria</taxon>
        <taxon>Pseudomonadati</taxon>
        <taxon>Bacteroidota</taxon>
        <taxon>Cytophagia</taxon>
        <taxon>Cytophagales</taxon>
        <taxon>Reichenbachiellaceae</taxon>
        <taxon>Reichenbachiella</taxon>
    </lineage>
</organism>
<accession>A0ABY6D0V1</accession>
<keyword evidence="11" id="KW-1185">Reference proteome</keyword>
<evidence type="ECO:0000256" key="1">
    <source>
        <dbReference type="ARBA" id="ARBA00000085"/>
    </source>
</evidence>
<reference evidence="10" key="1">
    <citation type="submission" date="2022-10" db="EMBL/GenBank/DDBJ databases">
        <title>Comparative genomics and taxonomic characterization of three novel marine species of genus Reichenbachiella exhibiting antioxidant and polysaccharide degradation activities.</title>
        <authorList>
            <person name="Muhammad N."/>
            <person name="Lee Y.-J."/>
            <person name="Ko J."/>
            <person name="Kim S.-G."/>
        </authorList>
    </citation>
    <scope>NUCLEOTIDE SEQUENCE</scope>
    <source>
        <strain evidence="10">Wsw4-B4</strain>
    </source>
</reference>
<evidence type="ECO:0000256" key="4">
    <source>
        <dbReference type="ARBA" id="ARBA00022679"/>
    </source>
</evidence>
<dbReference type="PANTHER" id="PTHR45436">
    <property type="entry name" value="SENSOR HISTIDINE KINASE YKOH"/>
    <property type="match status" value="1"/>
</dbReference>
<evidence type="ECO:0000256" key="5">
    <source>
        <dbReference type="ARBA" id="ARBA00022692"/>
    </source>
</evidence>
<evidence type="ECO:0000256" key="2">
    <source>
        <dbReference type="ARBA" id="ARBA00012438"/>
    </source>
</evidence>
<keyword evidence="6 10" id="KW-0418">Kinase</keyword>
<dbReference type="InterPro" id="IPR003594">
    <property type="entry name" value="HATPase_dom"/>
</dbReference>
<dbReference type="Pfam" id="PF02518">
    <property type="entry name" value="HATPase_c"/>
    <property type="match status" value="1"/>
</dbReference>
<dbReference type="RefSeq" id="WP_263050433.1">
    <property type="nucleotide sequence ID" value="NZ_CP106735.1"/>
</dbReference>